<accession>A0A2Z6MM32</accession>
<sequence>MIRKQGATVPSTSPGAATTTGRFSASVSTAMRMIGWGSAFCFDSNSVLRCR</sequence>
<keyword evidence="3" id="KW-1185">Reference proteome</keyword>
<evidence type="ECO:0000313" key="2">
    <source>
        <dbReference type="EMBL" id="GAU32531.1"/>
    </source>
</evidence>
<dbReference type="Proteomes" id="UP000242715">
    <property type="component" value="Unassembled WGS sequence"/>
</dbReference>
<proteinExistence type="predicted"/>
<protein>
    <submittedName>
        <fullName evidence="2">Uncharacterized protein</fullName>
    </submittedName>
</protein>
<gene>
    <name evidence="2" type="ORF">TSUD_103760</name>
</gene>
<name>A0A2Z6MM32_TRISU</name>
<evidence type="ECO:0000256" key="1">
    <source>
        <dbReference type="SAM" id="MobiDB-lite"/>
    </source>
</evidence>
<organism evidence="2 3">
    <name type="scientific">Trifolium subterraneum</name>
    <name type="common">Subterranean clover</name>
    <dbReference type="NCBI Taxonomy" id="3900"/>
    <lineage>
        <taxon>Eukaryota</taxon>
        <taxon>Viridiplantae</taxon>
        <taxon>Streptophyta</taxon>
        <taxon>Embryophyta</taxon>
        <taxon>Tracheophyta</taxon>
        <taxon>Spermatophyta</taxon>
        <taxon>Magnoliopsida</taxon>
        <taxon>eudicotyledons</taxon>
        <taxon>Gunneridae</taxon>
        <taxon>Pentapetalae</taxon>
        <taxon>rosids</taxon>
        <taxon>fabids</taxon>
        <taxon>Fabales</taxon>
        <taxon>Fabaceae</taxon>
        <taxon>Papilionoideae</taxon>
        <taxon>50 kb inversion clade</taxon>
        <taxon>NPAAA clade</taxon>
        <taxon>Hologalegina</taxon>
        <taxon>IRL clade</taxon>
        <taxon>Trifolieae</taxon>
        <taxon>Trifolium</taxon>
    </lineage>
</organism>
<evidence type="ECO:0000313" key="3">
    <source>
        <dbReference type="Proteomes" id="UP000242715"/>
    </source>
</evidence>
<dbReference type="EMBL" id="DF973495">
    <property type="protein sequence ID" value="GAU32531.1"/>
    <property type="molecule type" value="Genomic_DNA"/>
</dbReference>
<reference evidence="3" key="1">
    <citation type="journal article" date="2017" name="Front. Plant Sci.">
        <title>Climate Clever Clovers: New Paradigm to Reduce the Environmental Footprint of Ruminants by Breeding Low Methanogenic Forages Utilizing Haplotype Variation.</title>
        <authorList>
            <person name="Kaur P."/>
            <person name="Appels R."/>
            <person name="Bayer P.E."/>
            <person name="Keeble-Gagnere G."/>
            <person name="Wang J."/>
            <person name="Hirakawa H."/>
            <person name="Shirasawa K."/>
            <person name="Vercoe P."/>
            <person name="Stefanova K."/>
            <person name="Durmic Z."/>
            <person name="Nichols P."/>
            <person name="Revell C."/>
            <person name="Isobe S.N."/>
            <person name="Edwards D."/>
            <person name="Erskine W."/>
        </authorList>
    </citation>
    <scope>NUCLEOTIDE SEQUENCE [LARGE SCALE GENOMIC DNA]</scope>
    <source>
        <strain evidence="3">cv. Daliak</strain>
    </source>
</reference>
<feature type="region of interest" description="Disordered" evidence="1">
    <location>
        <begin position="1"/>
        <end position="21"/>
    </location>
</feature>
<feature type="compositionally biased region" description="Polar residues" evidence="1">
    <location>
        <begin position="8"/>
        <end position="21"/>
    </location>
</feature>
<dbReference type="AlphaFoldDB" id="A0A2Z6MM32"/>